<dbReference type="RefSeq" id="WP_264791710.1">
    <property type="nucleotide sequence ID" value="NZ_AP026867.1"/>
</dbReference>
<evidence type="ECO:0000256" key="2">
    <source>
        <dbReference type="ARBA" id="ARBA00023125"/>
    </source>
</evidence>
<reference evidence="5" key="1">
    <citation type="submission" date="2022-09" db="EMBL/GenBank/DDBJ databases">
        <title>Aureispira anguillicida sp. nov., isolated from Leptocephalus of Japanese eel Anguilla japonica.</title>
        <authorList>
            <person name="Yuasa K."/>
            <person name="Mekata T."/>
            <person name="Ikunari K."/>
        </authorList>
    </citation>
    <scope>NUCLEOTIDE SEQUENCE</scope>
    <source>
        <strain evidence="5">EL160426</strain>
    </source>
</reference>
<dbReference type="InterPro" id="IPR020449">
    <property type="entry name" value="Tscrpt_reg_AraC-type_HTH"/>
</dbReference>
<dbReference type="AlphaFoldDB" id="A0A916DRT1"/>
<evidence type="ECO:0000256" key="1">
    <source>
        <dbReference type="ARBA" id="ARBA00023015"/>
    </source>
</evidence>
<dbReference type="InterPro" id="IPR054015">
    <property type="entry name" value="ExsA-like_N"/>
</dbReference>
<dbReference type="EMBL" id="AP026867">
    <property type="protein sequence ID" value="BDS10391.1"/>
    <property type="molecule type" value="Genomic_DNA"/>
</dbReference>
<keyword evidence="6" id="KW-1185">Reference proteome</keyword>
<evidence type="ECO:0000313" key="6">
    <source>
        <dbReference type="Proteomes" id="UP001060919"/>
    </source>
</evidence>
<organism evidence="5 6">
    <name type="scientific">Aureispira anguillae</name>
    <dbReference type="NCBI Taxonomy" id="2864201"/>
    <lineage>
        <taxon>Bacteria</taxon>
        <taxon>Pseudomonadati</taxon>
        <taxon>Bacteroidota</taxon>
        <taxon>Saprospiria</taxon>
        <taxon>Saprospirales</taxon>
        <taxon>Saprospiraceae</taxon>
        <taxon>Aureispira</taxon>
    </lineage>
</organism>
<sequence length="303" mass="35233">MLICNKIDPLSTMPVKTIEIPQFFLPEQHEQLLDSTFIKVYQSSQESIKSKIKLSGFLFNFVLEGTKQLNTLEDSVQVNASKLVLIKPSHCLMTEKLSQNQSYKSLLCFFSPSLISTILSQYDLEAIPNHNQDNFFLLETDDYTQNFVQSILLLKKSNSLLHENLVQLKIKELMLYLIHQKGHPLLNFFRSAYPSEVDLNFEQIVKKHINTKLTVEELAFLAHMSVSTFKRKFKQRYNASPAKWFQQKRLQKAKQLLSSLQKTPSQIYMEVGFENFSSFSQAFKKEFGQSPKQYQKKFSSTMQ</sequence>
<dbReference type="InterPro" id="IPR018060">
    <property type="entry name" value="HTH_AraC"/>
</dbReference>
<dbReference type="Proteomes" id="UP001060919">
    <property type="component" value="Chromosome"/>
</dbReference>
<dbReference type="PANTHER" id="PTHR43280">
    <property type="entry name" value="ARAC-FAMILY TRANSCRIPTIONAL REGULATOR"/>
    <property type="match status" value="1"/>
</dbReference>
<dbReference type="GO" id="GO:0043565">
    <property type="term" value="F:sequence-specific DNA binding"/>
    <property type="evidence" value="ECO:0007669"/>
    <property type="project" value="InterPro"/>
</dbReference>
<dbReference type="Gene3D" id="1.10.10.60">
    <property type="entry name" value="Homeodomain-like"/>
    <property type="match status" value="2"/>
</dbReference>
<keyword evidence="1" id="KW-0805">Transcription regulation</keyword>
<dbReference type="SMART" id="SM00342">
    <property type="entry name" value="HTH_ARAC"/>
    <property type="match status" value="1"/>
</dbReference>
<proteinExistence type="predicted"/>
<keyword evidence="3" id="KW-0804">Transcription</keyword>
<evidence type="ECO:0000313" key="5">
    <source>
        <dbReference type="EMBL" id="BDS10391.1"/>
    </source>
</evidence>
<dbReference type="PROSITE" id="PS01124">
    <property type="entry name" value="HTH_ARAC_FAMILY_2"/>
    <property type="match status" value="1"/>
</dbReference>
<evidence type="ECO:0000256" key="3">
    <source>
        <dbReference type="ARBA" id="ARBA00023163"/>
    </source>
</evidence>
<dbReference type="Pfam" id="PF12833">
    <property type="entry name" value="HTH_18"/>
    <property type="match status" value="1"/>
</dbReference>
<name>A0A916DRT1_9BACT</name>
<dbReference type="SUPFAM" id="SSF46689">
    <property type="entry name" value="Homeodomain-like"/>
    <property type="match status" value="2"/>
</dbReference>
<dbReference type="InterPro" id="IPR009057">
    <property type="entry name" value="Homeodomain-like_sf"/>
</dbReference>
<dbReference type="KEGG" id="aup:AsAng_0010990"/>
<dbReference type="PRINTS" id="PR00032">
    <property type="entry name" value="HTHARAC"/>
</dbReference>
<dbReference type="PANTHER" id="PTHR43280:SF30">
    <property type="entry name" value="MMSAB OPERON REGULATORY PROTEIN"/>
    <property type="match status" value="1"/>
</dbReference>
<keyword evidence="2" id="KW-0238">DNA-binding</keyword>
<evidence type="ECO:0000259" key="4">
    <source>
        <dbReference type="PROSITE" id="PS01124"/>
    </source>
</evidence>
<dbReference type="Pfam" id="PF22200">
    <property type="entry name" value="ExsA_N"/>
    <property type="match status" value="1"/>
</dbReference>
<dbReference type="GO" id="GO:0003700">
    <property type="term" value="F:DNA-binding transcription factor activity"/>
    <property type="evidence" value="ECO:0007669"/>
    <property type="project" value="InterPro"/>
</dbReference>
<accession>A0A916DRT1</accession>
<protein>
    <submittedName>
        <fullName evidence="5">AraC family transcriptional regulator</fullName>
    </submittedName>
</protein>
<feature type="domain" description="HTH araC/xylS-type" evidence="4">
    <location>
        <begin position="199"/>
        <end position="297"/>
    </location>
</feature>
<gene>
    <name evidence="5" type="ORF">AsAng_0010990</name>
</gene>